<dbReference type="GeneID" id="19403320"/>
<protein>
    <submittedName>
        <fullName evidence="1">Uncharacterized protein</fullName>
    </submittedName>
</protein>
<proteinExistence type="predicted"/>
<accession>R0IKI7</accession>
<name>R0IKI7_EXST2</name>
<dbReference type="EMBL" id="KB908670">
    <property type="protein sequence ID" value="EOA85605.1"/>
    <property type="molecule type" value="Genomic_DNA"/>
</dbReference>
<dbReference type="HOGENOM" id="CLU_1960936_0_0_1"/>
<reference evidence="1 2" key="2">
    <citation type="journal article" date="2013" name="PLoS Genet.">
        <title>Comparative genome structure, secondary metabolite, and effector coding capacity across Cochliobolus pathogens.</title>
        <authorList>
            <person name="Condon B.J."/>
            <person name="Leng Y."/>
            <person name="Wu D."/>
            <person name="Bushley K.E."/>
            <person name="Ohm R.A."/>
            <person name="Otillar R."/>
            <person name="Martin J."/>
            <person name="Schackwitz W."/>
            <person name="Grimwood J."/>
            <person name="MohdZainudin N."/>
            <person name="Xue C."/>
            <person name="Wang R."/>
            <person name="Manning V.A."/>
            <person name="Dhillon B."/>
            <person name="Tu Z.J."/>
            <person name="Steffenson B.J."/>
            <person name="Salamov A."/>
            <person name="Sun H."/>
            <person name="Lowry S."/>
            <person name="LaButti K."/>
            <person name="Han J."/>
            <person name="Copeland A."/>
            <person name="Lindquist E."/>
            <person name="Barry K."/>
            <person name="Schmutz J."/>
            <person name="Baker S.E."/>
            <person name="Ciuffetti L.M."/>
            <person name="Grigoriev I.V."/>
            <person name="Zhong S."/>
            <person name="Turgeon B.G."/>
        </authorList>
    </citation>
    <scope>NUCLEOTIDE SEQUENCE [LARGE SCALE GENOMIC DNA]</scope>
    <source>
        <strain evidence="2">28A</strain>
    </source>
</reference>
<keyword evidence="2" id="KW-1185">Reference proteome</keyword>
<reference evidence="1 2" key="1">
    <citation type="journal article" date="2012" name="PLoS Pathog.">
        <title>Diverse lifestyles and strategies of plant pathogenesis encoded in the genomes of eighteen Dothideomycetes fungi.</title>
        <authorList>
            <person name="Ohm R.A."/>
            <person name="Feau N."/>
            <person name="Henrissat B."/>
            <person name="Schoch C.L."/>
            <person name="Horwitz B.A."/>
            <person name="Barry K.W."/>
            <person name="Condon B.J."/>
            <person name="Copeland A.C."/>
            <person name="Dhillon B."/>
            <person name="Glaser F."/>
            <person name="Hesse C.N."/>
            <person name="Kosti I."/>
            <person name="LaButti K."/>
            <person name="Lindquist E.A."/>
            <person name="Lucas S."/>
            <person name="Salamov A.A."/>
            <person name="Bradshaw R.E."/>
            <person name="Ciuffetti L."/>
            <person name="Hamelin R.C."/>
            <person name="Kema G.H.J."/>
            <person name="Lawrence C."/>
            <person name="Scott J.A."/>
            <person name="Spatafora J.W."/>
            <person name="Turgeon B.G."/>
            <person name="de Wit P.J.G.M."/>
            <person name="Zhong S."/>
            <person name="Goodwin S.B."/>
            <person name="Grigoriev I.V."/>
        </authorList>
    </citation>
    <scope>NUCLEOTIDE SEQUENCE [LARGE SCALE GENOMIC DNA]</scope>
    <source>
        <strain evidence="2">28A</strain>
    </source>
</reference>
<evidence type="ECO:0000313" key="1">
    <source>
        <dbReference type="EMBL" id="EOA85605.1"/>
    </source>
</evidence>
<dbReference type="Proteomes" id="UP000016935">
    <property type="component" value="Unassembled WGS sequence"/>
</dbReference>
<dbReference type="AlphaFoldDB" id="R0IKI7"/>
<sequence>MPVSKYEIDAKADTVIVFKTPSPSFSPWSPAEVEGSMTTLDQGLASEDADQTISVKVAIVPDNESESIPNDTKGDEIWYYVFWRRLISTSFTMSVRCESQALRDVNEAGRYLAHGVPEKSCRIGKRLP</sequence>
<dbReference type="RefSeq" id="XP_008026767.1">
    <property type="nucleotide sequence ID" value="XM_008028576.1"/>
</dbReference>
<gene>
    <name evidence="1" type="ORF">SETTUDRAFT_29187</name>
</gene>
<organism evidence="1 2">
    <name type="scientific">Exserohilum turcicum (strain 28A)</name>
    <name type="common">Northern leaf blight fungus</name>
    <name type="synonym">Setosphaeria turcica</name>
    <dbReference type="NCBI Taxonomy" id="671987"/>
    <lineage>
        <taxon>Eukaryota</taxon>
        <taxon>Fungi</taxon>
        <taxon>Dikarya</taxon>
        <taxon>Ascomycota</taxon>
        <taxon>Pezizomycotina</taxon>
        <taxon>Dothideomycetes</taxon>
        <taxon>Pleosporomycetidae</taxon>
        <taxon>Pleosporales</taxon>
        <taxon>Pleosporineae</taxon>
        <taxon>Pleosporaceae</taxon>
        <taxon>Exserohilum</taxon>
    </lineage>
</organism>
<evidence type="ECO:0000313" key="2">
    <source>
        <dbReference type="Proteomes" id="UP000016935"/>
    </source>
</evidence>